<keyword evidence="2" id="KW-0547">Nucleotide-binding</keyword>
<evidence type="ECO:0000313" key="5">
    <source>
        <dbReference type="EMBL" id="MFG6468108.1"/>
    </source>
</evidence>
<sequence length="513" mass="55716">MTTSLHDCLPADQGPWHLDFEQWPQAQAQRWRAVLAVGANGRRVLLAERDEDAMLLQSIEARLNAPVGWQRASAEAVTHFLGAGEADFRALSDVEDALGAVEDHTEELSALALSEQASPVVRLLNATLYDALQDTASDIHIECTARGAVIRFRVDGVMAVVRQVESPQVAEQLVSRLKVMAELDIGERRLPQDGRFKLRVQGREIDFRLSIMPSVFGEDAVIRILDRAAIARAGTLTLDALGFDDDERAAIRHQARQPHGMLLVTGPTGSGKTTTLYATLAEIHTGADKIITIEDPVEYQLSGVVQIPVNEKKGLTFSRGLRSILRHDPDRVMVGEIRDAETAQIAVQAALTGHLVFSTVHANNAFDVIGRFMHMGLDLYNVVSALNAVLAQRLVRLTCKHCAQPFTPDAATLARHGLNVSPGPAGGGSNGNFMKGEGCGHCRGTGYKGRRAVAELLKLDDGLRDLIAARAPMSEIKAAARARGMKSLREMALAAVCRGDTTFEELERVTLDE</sequence>
<gene>
    <name evidence="5" type="ORF">ACG01O_15885</name>
</gene>
<protein>
    <submittedName>
        <fullName evidence="5">GspE/PulE family protein</fullName>
    </submittedName>
</protein>
<dbReference type="InterPro" id="IPR001482">
    <property type="entry name" value="T2SS/T4SS_dom"/>
</dbReference>
<comment type="similarity">
    <text evidence="1">Belongs to the GSP E family.</text>
</comment>
<evidence type="ECO:0000256" key="2">
    <source>
        <dbReference type="ARBA" id="ARBA00022741"/>
    </source>
</evidence>
<dbReference type="InterPro" id="IPR027417">
    <property type="entry name" value="P-loop_NTPase"/>
</dbReference>
<dbReference type="Gene3D" id="3.30.450.90">
    <property type="match status" value="1"/>
</dbReference>
<dbReference type="Pfam" id="PF00437">
    <property type="entry name" value="T2SSE"/>
    <property type="match status" value="1"/>
</dbReference>
<comment type="caution">
    <text evidence="5">The sequence shown here is derived from an EMBL/GenBank/DDBJ whole genome shotgun (WGS) entry which is preliminary data.</text>
</comment>
<dbReference type="SUPFAM" id="SSF52540">
    <property type="entry name" value="P-loop containing nucleoside triphosphate hydrolases"/>
    <property type="match status" value="1"/>
</dbReference>
<organism evidence="5 6">
    <name type="scientific">Pelomonas baiyunensis</name>
    <dbReference type="NCBI Taxonomy" id="3299026"/>
    <lineage>
        <taxon>Bacteria</taxon>
        <taxon>Pseudomonadati</taxon>
        <taxon>Pseudomonadota</taxon>
        <taxon>Betaproteobacteria</taxon>
        <taxon>Burkholderiales</taxon>
        <taxon>Sphaerotilaceae</taxon>
        <taxon>Roseateles</taxon>
    </lineage>
</organism>
<dbReference type="CDD" id="cd01129">
    <property type="entry name" value="PulE-GspE-like"/>
    <property type="match status" value="1"/>
</dbReference>
<keyword evidence="6" id="KW-1185">Reference proteome</keyword>
<evidence type="ECO:0000256" key="3">
    <source>
        <dbReference type="ARBA" id="ARBA00022840"/>
    </source>
</evidence>
<dbReference type="Proteomes" id="UP001606303">
    <property type="component" value="Unassembled WGS sequence"/>
</dbReference>
<feature type="domain" description="Bacterial type II secretion system protein E" evidence="4">
    <location>
        <begin position="325"/>
        <end position="339"/>
    </location>
</feature>
<dbReference type="PANTHER" id="PTHR30258:SF1">
    <property type="entry name" value="PROTEIN TRANSPORT PROTEIN HOFB HOMOLOG"/>
    <property type="match status" value="1"/>
</dbReference>
<evidence type="ECO:0000313" key="6">
    <source>
        <dbReference type="Proteomes" id="UP001606303"/>
    </source>
</evidence>
<name>A0ABW7H1Q1_9BURK</name>
<evidence type="ECO:0000256" key="1">
    <source>
        <dbReference type="ARBA" id="ARBA00006611"/>
    </source>
</evidence>
<keyword evidence="3" id="KW-0067">ATP-binding</keyword>
<dbReference type="EMBL" id="JBIGIB010000004">
    <property type="protein sequence ID" value="MFG6468108.1"/>
    <property type="molecule type" value="Genomic_DNA"/>
</dbReference>
<accession>A0ABW7H1Q1</accession>
<evidence type="ECO:0000259" key="4">
    <source>
        <dbReference type="PROSITE" id="PS00662"/>
    </source>
</evidence>
<reference evidence="5 6" key="1">
    <citation type="submission" date="2024-08" db="EMBL/GenBank/DDBJ databases">
        <authorList>
            <person name="Lu H."/>
        </authorList>
    </citation>
    <scope>NUCLEOTIDE SEQUENCE [LARGE SCALE GENOMIC DNA]</scope>
    <source>
        <strain evidence="5 6">BYS87W</strain>
    </source>
</reference>
<dbReference type="PANTHER" id="PTHR30258">
    <property type="entry name" value="TYPE II SECRETION SYSTEM PROTEIN GSPE-RELATED"/>
    <property type="match status" value="1"/>
</dbReference>
<dbReference type="Gene3D" id="3.40.50.300">
    <property type="entry name" value="P-loop containing nucleotide triphosphate hydrolases"/>
    <property type="match status" value="1"/>
</dbReference>
<proteinExistence type="inferred from homology"/>
<dbReference type="PROSITE" id="PS00662">
    <property type="entry name" value="T2SP_E"/>
    <property type="match status" value="1"/>
</dbReference>
<dbReference type="RefSeq" id="WP_394386054.1">
    <property type="nucleotide sequence ID" value="NZ_JBIGIB010000004.1"/>
</dbReference>